<comment type="caution">
    <text evidence="2">The sequence shown here is derived from an EMBL/GenBank/DDBJ whole genome shotgun (WGS) entry which is preliminary data.</text>
</comment>
<evidence type="ECO:0000313" key="3">
    <source>
        <dbReference type="Proteomes" id="UP000554482"/>
    </source>
</evidence>
<evidence type="ECO:0000259" key="1">
    <source>
        <dbReference type="PROSITE" id="PS50109"/>
    </source>
</evidence>
<dbReference type="SMART" id="SM00387">
    <property type="entry name" value="HATPase_c"/>
    <property type="match status" value="1"/>
</dbReference>
<dbReference type="Gene3D" id="3.30.565.10">
    <property type="entry name" value="Histidine kinase-like ATPase, C-terminal domain"/>
    <property type="match status" value="1"/>
</dbReference>
<dbReference type="OrthoDB" id="1924328at2759"/>
<dbReference type="InterPro" id="IPR036890">
    <property type="entry name" value="HATPase_C_sf"/>
</dbReference>
<dbReference type="EMBL" id="JABWDY010019947">
    <property type="protein sequence ID" value="KAF5193517.1"/>
    <property type="molecule type" value="Genomic_DNA"/>
</dbReference>
<name>A0A7J6W9B2_THATH</name>
<dbReference type="SUPFAM" id="SSF55874">
    <property type="entry name" value="ATPase domain of HSP90 chaperone/DNA topoisomerase II/histidine kinase"/>
    <property type="match status" value="1"/>
</dbReference>
<sequence>MRGIRFTHKLLGSTQVSNDQKQLIQMSDACERQMIAILETANIGSIEDGCQELNMVVFLLENVINAVISQVMIFLVEKDMHGISKEIGSLSLYGDQIRLQQVLSDFLMHVVHHTQSSEGSVEIRVDLISKLIRDGHDFVHLQFRMIHPGQGLPLQIVQEMFQGGNKLVSQEGFGLRATHKILRNMGGHAQYIRDPSRLVNATFSLTLNFKPLMEQAWNQ</sequence>
<keyword evidence="3" id="KW-1185">Reference proteome</keyword>
<dbReference type="Proteomes" id="UP000554482">
    <property type="component" value="Unassembled WGS sequence"/>
</dbReference>
<evidence type="ECO:0000313" key="2">
    <source>
        <dbReference type="EMBL" id="KAF5193517.1"/>
    </source>
</evidence>
<organism evidence="2 3">
    <name type="scientific">Thalictrum thalictroides</name>
    <name type="common">Rue-anemone</name>
    <name type="synonym">Anemone thalictroides</name>
    <dbReference type="NCBI Taxonomy" id="46969"/>
    <lineage>
        <taxon>Eukaryota</taxon>
        <taxon>Viridiplantae</taxon>
        <taxon>Streptophyta</taxon>
        <taxon>Embryophyta</taxon>
        <taxon>Tracheophyta</taxon>
        <taxon>Spermatophyta</taxon>
        <taxon>Magnoliopsida</taxon>
        <taxon>Ranunculales</taxon>
        <taxon>Ranunculaceae</taxon>
        <taxon>Thalictroideae</taxon>
        <taxon>Thalictrum</taxon>
    </lineage>
</organism>
<dbReference type="InterPro" id="IPR005467">
    <property type="entry name" value="His_kinase_dom"/>
</dbReference>
<dbReference type="PROSITE" id="PS50109">
    <property type="entry name" value="HIS_KIN"/>
    <property type="match status" value="1"/>
</dbReference>
<dbReference type="InterPro" id="IPR003594">
    <property type="entry name" value="HATPase_dom"/>
</dbReference>
<dbReference type="Pfam" id="PF02518">
    <property type="entry name" value="HATPase_c"/>
    <property type="match status" value="1"/>
</dbReference>
<reference evidence="2 3" key="1">
    <citation type="submission" date="2020-06" db="EMBL/GenBank/DDBJ databases">
        <title>Transcriptomic and genomic resources for Thalictrum thalictroides and T. hernandezii: Facilitating candidate gene discovery in an emerging model plant lineage.</title>
        <authorList>
            <person name="Arias T."/>
            <person name="Riano-Pachon D.M."/>
            <person name="Di Stilio V.S."/>
        </authorList>
    </citation>
    <scope>NUCLEOTIDE SEQUENCE [LARGE SCALE GENOMIC DNA]</scope>
    <source>
        <strain evidence="3">cv. WT478/WT964</strain>
        <tissue evidence="2">Leaves</tissue>
    </source>
</reference>
<accession>A0A7J6W9B2</accession>
<gene>
    <name evidence="2" type="ORF">FRX31_016892</name>
</gene>
<proteinExistence type="predicted"/>
<feature type="domain" description="Histidine kinase" evidence="1">
    <location>
        <begin position="1"/>
        <end position="211"/>
    </location>
</feature>
<protein>
    <submittedName>
        <fullName evidence="2">Phytochrome</fullName>
    </submittedName>
</protein>
<dbReference type="AlphaFoldDB" id="A0A7J6W9B2"/>